<comment type="subcellular location">
    <subcellularLocation>
        <location evidence="1">Cell outer membrane</location>
        <topology evidence="1">Lipid-anchor</topology>
    </subcellularLocation>
</comment>
<protein>
    <submittedName>
        <fullName evidence="9">Azurin</fullName>
    </submittedName>
</protein>
<organism evidence="9 10">
    <name type="scientific">Neisseria oralis</name>
    <dbReference type="NCBI Taxonomy" id="1107316"/>
    <lineage>
        <taxon>Bacteria</taxon>
        <taxon>Pseudomonadati</taxon>
        <taxon>Pseudomonadota</taxon>
        <taxon>Betaproteobacteria</taxon>
        <taxon>Neisseriales</taxon>
        <taxon>Neisseriaceae</taxon>
        <taxon>Neisseria</taxon>
    </lineage>
</organism>
<dbReference type="Pfam" id="PF00127">
    <property type="entry name" value="Copper-bind"/>
    <property type="match status" value="1"/>
</dbReference>
<proteinExistence type="predicted"/>
<dbReference type="PANTHER" id="PTHR38439">
    <property type="entry name" value="AURACYANIN-B"/>
    <property type="match status" value="1"/>
</dbReference>
<dbReference type="InterPro" id="IPR028871">
    <property type="entry name" value="BlueCu_1_BS"/>
</dbReference>
<evidence type="ECO:0000256" key="2">
    <source>
        <dbReference type="ARBA" id="ARBA00022448"/>
    </source>
</evidence>
<dbReference type="PROSITE" id="PS51257">
    <property type="entry name" value="PROKAR_LIPOPROTEIN"/>
    <property type="match status" value="1"/>
</dbReference>
<dbReference type="InterPro" id="IPR050845">
    <property type="entry name" value="Cu-binding_ET"/>
</dbReference>
<dbReference type="NCBIfam" id="TIGR02695">
    <property type="entry name" value="azurin"/>
    <property type="match status" value="1"/>
</dbReference>
<evidence type="ECO:0000256" key="3">
    <source>
        <dbReference type="ARBA" id="ARBA00022723"/>
    </source>
</evidence>
<evidence type="ECO:0000256" key="6">
    <source>
        <dbReference type="SAM" id="MobiDB-lite"/>
    </source>
</evidence>
<evidence type="ECO:0000256" key="4">
    <source>
        <dbReference type="ARBA" id="ARBA00022982"/>
    </source>
</evidence>
<dbReference type="PANTHER" id="PTHR38439:SF2">
    <property type="entry name" value="OUTER MEMBRANE PROTEIN H.8"/>
    <property type="match status" value="1"/>
</dbReference>
<keyword evidence="2" id="KW-0813">Transport</keyword>
<dbReference type="EMBL" id="JBJGEB010000004">
    <property type="protein sequence ID" value="MFK7641821.1"/>
    <property type="molecule type" value="Genomic_DNA"/>
</dbReference>
<keyword evidence="4" id="KW-0249">Electron transport</keyword>
<feature type="signal peptide" evidence="7">
    <location>
        <begin position="1"/>
        <end position="21"/>
    </location>
</feature>
<sequence length="194" mass="19418">MKAYLALISAAVIGLSACSQEASKPAEASAPTASAASEAAPAPAESTPPADAPASEAASTAAAPAAGNCATTVESNDNMQFNTKDIQVSKACKEFTITLKHTGTQPKSGMGHNIVISKVEDMDGVLKDGATAGADADYVKAGDARIVGHTKLIGGGEEASVTVDPAKLADGSYKFYCSFPGHGALMNGTVTLVD</sequence>
<evidence type="ECO:0000259" key="8">
    <source>
        <dbReference type="Pfam" id="PF00127"/>
    </source>
</evidence>
<name>A0ABW8Q2N4_9NEIS</name>
<evidence type="ECO:0000313" key="9">
    <source>
        <dbReference type="EMBL" id="MFK7641821.1"/>
    </source>
</evidence>
<feature type="region of interest" description="Disordered" evidence="6">
    <location>
        <begin position="29"/>
        <end position="59"/>
    </location>
</feature>
<dbReference type="CDD" id="cd13922">
    <property type="entry name" value="Azurin"/>
    <property type="match status" value="1"/>
</dbReference>
<evidence type="ECO:0000256" key="1">
    <source>
        <dbReference type="ARBA" id="ARBA00004459"/>
    </source>
</evidence>
<dbReference type="InterPro" id="IPR000923">
    <property type="entry name" value="BlueCu_1"/>
</dbReference>
<dbReference type="SUPFAM" id="SSF49503">
    <property type="entry name" value="Cupredoxins"/>
    <property type="match status" value="1"/>
</dbReference>
<dbReference type="PROSITE" id="PS00196">
    <property type="entry name" value="COPPER_BLUE"/>
    <property type="match status" value="1"/>
</dbReference>
<comment type="caution">
    <text evidence="9">The sequence shown here is derived from an EMBL/GenBank/DDBJ whole genome shotgun (WGS) entry which is preliminary data.</text>
</comment>
<gene>
    <name evidence="9" type="primary">azu</name>
    <name evidence="9" type="ORF">ACI43T_04810</name>
</gene>
<evidence type="ECO:0000256" key="7">
    <source>
        <dbReference type="SAM" id="SignalP"/>
    </source>
</evidence>
<dbReference type="InterPro" id="IPR014068">
    <property type="entry name" value="Azurin"/>
</dbReference>
<reference evidence="9 10" key="1">
    <citation type="submission" date="2024-11" db="EMBL/GenBank/DDBJ databases">
        <authorList>
            <person name="Mikucki A.G."/>
            <person name="Kahler C.M."/>
        </authorList>
    </citation>
    <scope>NUCLEOTIDE SEQUENCE [LARGE SCALE GENOMIC DNA]</scope>
    <source>
        <strain evidence="9 10">EXNM717</strain>
    </source>
</reference>
<keyword evidence="10" id="KW-1185">Reference proteome</keyword>
<dbReference type="RefSeq" id="WP_405385695.1">
    <property type="nucleotide sequence ID" value="NZ_JBJGEB010000004.1"/>
</dbReference>
<evidence type="ECO:0000313" key="10">
    <source>
        <dbReference type="Proteomes" id="UP001621964"/>
    </source>
</evidence>
<dbReference type="InterPro" id="IPR008972">
    <property type="entry name" value="Cupredoxin"/>
</dbReference>
<dbReference type="Gene3D" id="2.60.40.420">
    <property type="entry name" value="Cupredoxins - blue copper proteins"/>
    <property type="match status" value="1"/>
</dbReference>
<keyword evidence="7" id="KW-0732">Signal</keyword>
<keyword evidence="3" id="KW-0479">Metal-binding</keyword>
<evidence type="ECO:0000256" key="5">
    <source>
        <dbReference type="ARBA" id="ARBA00023008"/>
    </source>
</evidence>
<dbReference type="Proteomes" id="UP001621964">
    <property type="component" value="Unassembled WGS sequence"/>
</dbReference>
<feature type="chain" id="PRO_5046914112" evidence="7">
    <location>
        <begin position="22"/>
        <end position="194"/>
    </location>
</feature>
<keyword evidence="5" id="KW-0186">Copper</keyword>
<accession>A0ABW8Q2N4</accession>
<feature type="domain" description="Blue (type 1) copper" evidence="8">
    <location>
        <begin position="68"/>
        <end position="192"/>
    </location>
</feature>